<organism evidence="3 4">
    <name type="scientific">Xylanibacter rarus</name>
    <dbReference type="NCBI Taxonomy" id="1676614"/>
    <lineage>
        <taxon>Bacteria</taxon>
        <taxon>Pseudomonadati</taxon>
        <taxon>Bacteroidota</taxon>
        <taxon>Bacteroidia</taxon>
        <taxon>Bacteroidales</taxon>
        <taxon>Prevotellaceae</taxon>
        <taxon>Xylanibacter</taxon>
    </lineage>
</organism>
<proteinExistence type="predicted"/>
<evidence type="ECO:0000313" key="3">
    <source>
        <dbReference type="EMBL" id="KOO67841.1"/>
    </source>
</evidence>
<evidence type="ECO:0000256" key="2">
    <source>
        <dbReference type="SAM" id="SignalP"/>
    </source>
</evidence>
<protein>
    <submittedName>
        <fullName evidence="3">Uncharacterized protein</fullName>
    </submittedName>
</protein>
<reference evidence="3 4" key="1">
    <citation type="submission" date="2015-06" db="EMBL/GenBank/DDBJ databases">
        <title>Prevotella sp. 109, sp. nov., a novel member of the family Prevotellaceae isolated from human faeces.</title>
        <authorList>
            <person name="Shkoporov A.N."/>
            <person name="Chaplin A.V."/>
            <person name="Kafarskaia L.I."/>
            <person name="Efimov B.A."/>
        </authorList>
    </citation>
    <scope>NUCLEOTIDE SEQUENCE [LARGE SCALE GENOMIC DNA]</scope>
    <source>
        <strain evidence="3 4">109</strain>
    </source>
</reference>
<dbReference type="Proteomes" id="UP000036951">
    <property type="component" value="Unassembled WGS sequence"/>
</dbReference>
<comment type="caution">
    <text evidence="3">The sequence shown here is derived from an EMBL/GenBank/DDBJ whole genome shotgun (WGS) entry which is preliminary data.</text>
</comment>
<evidence type="ECO:0000313" key="4">
    <source>
        <dbReference type="Proteomes" id="UP000036951"/>
    </source>
</evidence>
<accession>A0A8E1QY46</accession>
<dbReference type="AlphaFoldDB" id="A0A8E1QY46"/>
<feature type="region of interest" description="Disordered" evidence="1">
    <location>
        <begin position="145"/>
        <end position="172"/>
    </location>
</feature>
<keyword evidence="4" id="KW-1185">Reference proteome</keyword>
<dbReference type="EMBL" id="LFQU01000023">
    <property type="protein sequence ID" value="KOO67841.1"/>
    <property type="molecule type" value="Genomic_DNA"/>
</dbReference>
<sequence>MKRNTAFIGILFLFLLMCSSAVASIQLVNPVVNDSENMLRITLVLTDQKGVALDETKLYFSVYKDNAESPVTLEKTTFPYIESDMTEIPYGYSDSQFYDIWSSDGTTTIFHPSSWSGFKKLGAQAIYHDGSKTYKSEIVWSDGTIGTESDDSGQTGGEPGGEEPSFDESMLISNPSGEKFETVRNSLTFYKLGGTSIYTGEDIGVISNYVKGDDGNLYLLCVTGGNSTNNYLKLEPIGDSKYVAKLPQLVMIEEYDGVKYGYYASRMVRENIEEKPDSIFYLISETEPNELSFTLESDGTLSMDTKDEDVIMGLTYSDGYWTGYGDAMLSDSLVSSRKNVLPEGVELTKWMFEYRWANWSEYGTMKKFLDVAVTDKEIYINNPYNQDSDQWIKGEIDGNKVTFNTRQLLGPDNETNRYLYFRVGNLTLDTQSEYYYYADADKLVMNFDAENRTLTTDDLVSLYISRGYGQRGYNVNYDFPKFTAYTEKVSKLQNPSFTFFAPDDNYDNYGYSYIQVKIPATDVDGNELNTQNLYYSLYVGDDAVPFVFDAETYAKDFTTDVTEIPYNHEGYDVYPASVGSELHTVFFYFSTADVKLGVQSIYYASDGTVYKSDIVYNTSTGIDDVITGFDKNAPVFNIQGQRVNPENMGKGIYIQNGKKFIKK</sequence>
<feature type="chain" id="PRO_5034846524" evidence="2">
    <location>
        <begin position="24"/>
        <end position="663"/>
    </location>
</feature>
<keyword evidence="2" id="KW-0732">Signal</keyword>
<gene>
    <name evidence="3" type="ORF">ACU52_11140</name>
</gene>
<feature type="signal peptide" evidence="2">
    <location>
        <begin position="1"/>
        <end position="23"/>
    </location>
</feature>
<evidence type="ECO:0000256" key="1">
    <source>
        <dbReference type="SAM" id="MobiDB-lite"/>
    </source>
</evidence>
<name>A0A8E1QY46_9BACT</name>